<evidence type="ECO:0000313" key="6">
    <source>
        <dbReference type="EMBL" id="GAA1639088.1"/>
    </source>
</evidence>
<evidence type="ECO:0000259" key="4">
    <source>
        <dbReference type="Pfam" id="PF10620"/>
    </source>
</evidence>
<keyword evidence="1" id="KW-0808">Transferase</keyword>
<evidence type="ECO:0000313" key="7">
    <source>
        <dbReference type="Proteomes" id="UP001500064"/>
    </source>
</evidence>
<feature type="domain" description="Phosphoribosyl-dephospho-CoA transferase MdcG C-terminal" evidence="4">
    <location>
        <begin position="88"/>
        <end position="203"/>
    </location>
</feature>
<keyword evidence="7" id="KW-1185">Reference proteome</keyword>
<dbReference type="RefSeq" id="WP_346106815.1">
    <property type="nucleotide sequence ID" value="NZ_BAAAMU010000026.1"/>
</dbReference>
<evidence type="ECO:0000256" key="1">
    <source>
        <dbReference type="ARBA" id="ARBA00022679"/>
    </source>
</evidence>
<protein>
    <submittedName>
        <fullName evidence="6">Malonate decarboxylase holo-ACP synthase</fullName>
    </submittedName>
</protein>
<gene>
    <name evidence="6" type="ORF">GCM10009733_040350</name>
</gene>
<dbReference type="InterPro" id="IPR049180">
    <property type="entry name" value="MdcG_C"/>
</dbReference>
<comment type="caution">
    <text evidence="6">The sequence shown here is derived from an EMBL/GenBank/DDBJ whole genome shotgun (WGS) entry which is preliminary data.</text>
</comment>
<proteinExistence type="predicted"/>
<dbReference type="EMBL" id="BAAAMU010000026">
    <property type="protein sequence ID" value="GAA1639088.1"/>
    <property type="molecule type" value="Genomic_DNA"/>
</dbReference>
<evidence type="ECO:0000256" key="3">
    <source>
        <dbReference type="SAM" id="MobiDB-lite"/>
    </source>
</evidence>
<dbReference type="Proteomes" id="UP001500064">
    <property type="component" value="Unassembled WGS sequence"/>
</dbReference>
<organism evidence="6 7">
    <name type="scientific">Nonomuraea maheshkhaliensis</name>
    <dbReference type="NCBI Taxonomy" id="419590"/>
    <lineage>
        <taxon>Bacteria</taxon>
        <taxon>Bacillati</taxon>
        <taxon>Actinomycetota</taxon>
        <taxon>Actinomycetes</taxon>
        <taxon>Streptosporangiales</taxon>
        <taxon>Streptosporangiaceae</taxon>
        <taxon>Nonomuraea</taxon>
    </lineage>
</organism>
<dbReference type="Pfam" id="PF10620">
    <property type="entry name" value="MdcG"/>
    <property type="match status" value="1"/>
</dbReference>
<dbReference type="InterPro" id="IPR048903">
    <property type="entry name" value="MdcG_N"/>
</dbReference>
<reference evidence="7" key="1">
    <citation type="journal article" date="2019" name="Int. J. Syst. Evol. Microbiol.">
        <title>The Global Catalogue of Microorganisms (GCM) 10K type strain sequencing project: providing services to taxonomists for standard genome sequencing and annotation.</title>
        <authorList>
            <consortium name="The Broad Institute Genomics Platform"/>
            <consortium name="The Broad Institute Genome Sequencing Center for Infectious Disease"/>
            <person name="Wu L."/>
            <person name="Ma J."/>
        </authorList>
    </citation>
    <scope>NUCLEOTIDE SEQUENCE [LARGE SCALE GENOMIC DNA]</scope>
    <source>
        <strain evidence="7">JCM 13929</strain>
    </source>
</reference>
<sequence length="207" mass="21739">MGVTARPHDLIRLAGGAVAGAELPGWAVASLAACGWAVVRRAPHPPGLIPIGVRGPQRSQRHATLVPAEEVTRHVPPEELNHPHPHATLPTALCDTLSAVGPLLAQELGREAVWGPVGSVGFELATGHRVTHPASDLDLLVRTPHRLPPATAARLVTAFTTLPSRVDCQLETPRGGISLSEWARTGGPALVRTPHGPELVDDPWASP</sequence>
<evidence type="ECO:0000259" key="5">
    <source>
        <dbReference type="Pfam" id="PF20866"/>
    </source>
</evidence>
<feature type="domain" description="Phosphoribosyl-dephospho-CoA transferase MdcG N-terminal" evidence="5">
    <location>
        <begin position="6"/>
        <end position="77"/>
    </location>
</feature>
<evidence type="ECO:0000256" key="2">
    <source>
        <dbReference type="ARBA" id="ARBA00022695"/>
    </source>
</evidence>
<accession>A0ABP4R8W1</accession>
<dbReference type="NCBIfam" id="NF002332">
    <property type="entry name" value="PRK01293.1"/>
    <property type="match status" value="1"/>
</dbReference>
<dbReference type="InterPro" id="IPR017557">
    <property type="entry name" value="Holo-ACP_synthase"/>
</dbReference>
<name>A0ABP4R8W1_9ACTN</name>
<keyword evidence="2" id="KW-0548">Nucleotidyltransferase</keyword>
<dbReference type="Pfam" id="PF20866">
    <property type="entry name" value="MdcG_N"/>
    <property type="match status" value="1"/>
</dbReference>
<feature type="region of interest" description="Disordered" evidence="3">
    <location>
        <begin position="187"/>
        <end position="207"/>
    </location>
</feature>
<dbReference type="PROSITE" id="PS51257">
    <property type="entry name" value="PROKAR_LIPOPROTEIN"/>
    <property type="match status" value="1"/>
</dbReference>
<dbReference type="NCBIfam" id="TIGR03135">
    <property type="entry name" value="malonate_mdcG"/>
    <property type="match status" value="1"/>
</dbReference>